<feature type="transmembrane region" description="Helical" evidence="1">
    <location>
        <begin position="166"/>
        <end position="185"/>
    </location>
</feature>
<gene>
    <name evidence="2" type="ORF">BCF74_11175</name>
</gene>
<feature type="transmembrane region" description="Helical" evidence="1">
    <location>
        <begin position="206"/>
        <end position="227"/>
    </location>
</feature>
<feature type="transmembrane region" description="Helical" evidence="1">
    <location>
        <begin position="18"/>
        <end position="39"/>
    </location>
</feature>
<feature type="transmembrane region" description="Helical" evidence="1">
    <location>
        <begin position="109"/>
        <end position="130"/>
    </location>
</feature>
<feature type="transmembrane region" description="Helical" evidence="1">
    <location>
        <begin position="45"/>
        <end position="65"/>
    </location>
</feature>
<dbReference type="Pfam" id="PF06772">
    <property type="entry name" value="LtrA"/>
    <property type="match status" value="1"/>
</dbReference>
<feature type="transmembrane region" description="Helical" evidence="1">
    <location>
        <begin position="367"/>
        <end position="386"/>
    </location>
</feature>
<evidence type="ECO:0000313" key="3">
    <source>
        <dbReference type="Proteomes" id="UP000237822"/>
    </source>
</evidence>
<feature type="transmembrane region" description="Helical" evidence="1">
    <location>
        <begin position="280"/>
        <end position="300"/>
    </location>
</feature>
<feature type="transmembrane region" description="Helical" evidence="1">
    <location>
        <begin position="142"/>
        <end position="160"/>
    </location>
</feature>
<evidence type="ECO:0000313" key="2">
    <source>
        <dbReference type="EMBL" id="PRY58794.1"/>
    </source>
</evidence>
<feature type="transmembrane region" description="Helical" evidence="1">
    <location>
        <begin position="342"/>
        <end position="361"/>
    </location>
</feature>
<feature type="transmembrane region" description="Helical" evidence="1">
    <location>
        <begin position="77"/>
        <end position="97"/>
    </location>
</feature>
<evidence type="ECO:0000256" key="1">
    <source>
        <dbReference type="SAM" id="Phobius"/>
    </source>
</evidence>
<keyword evidence="1" id="KW-0812">Transmembrane</keyword>
<reference evidence="2 3" key="1">
    <citation type="submission" date="2018-03" db="EMBL/GenBank/DDBJ databases">
        <title>Genomic Encyclopedia of Archaeal and Bacterial Type Strains, Phase II (KMG-II): from individual species to whole genera.</title>
        <authorList>
            <person name="Goeker M."/>
        </authorList>
    </citation>
    <scope>NUCLEOTIDE SEQUENCE [LARGE SCALE GENOMIC DNA]</scope>
    <source>
        <strain evidence="2 3">ATCC BAA-1496</strain>
    </source>
</reference>
<sequence>MTGRDPNESHRAATPLELLYDLTFVVAFSIAGAQLTHALAENHPVQGVLAFSFAVVAIVWAWINHSWFASAYDTDDWLMRVATLVQMVGVLILGLGLPEMFEGILEGHLTNRIMVVGYVILRVSQIFLWLRASRDDPEHRTTMRGYAVSISIAQLLWILVAWLQPALPVAIPLMLAVIAFEFGSVRACERRFGGSPWHPHHIAERYGLLAIISLGEIVLGTTTAIEAVVAEQGWSREAVLIAIAGVSLAFAMWWTYFGQPFGEILEKRPEKSFGFGYGHVLLYGSIAAVGAGLHVAAYYIEDKTKIGETEVMLTMAVPLALFMVVVYALWHFLMPGRDPVHWLLLGLMLVVLAVSVAMPALGASLGWSIVVLMVVPWITVVGYETVGVRKIDEHLGT</sequence>
<protein>
    <submittedName>
        <fullName evidence="2">Low temperature requirement protein LtrA</fullName>
    </submittedName>
</protein>
<dbReference type="PANTHER" id="PTHR36840">
    <property type="entry name" value="BLL5714 PROTEIN"/>
    <property type="match status" value="1"/>
</dbReference>
<dbReference type="InterPro" id="IPR010640">
    <property type="entry name" value="Low_temperature_requirement_A"/>
</dbReference>
<dbReference type="EMBL" id="PVTI01000011">
    <property type="protein sequence ID" value="PRY58794.1"/>
    <property type="molecule type" value="Genomic_DNA"/>
</dbReference>
<dbReference type="Proteomes" id="UP000237822">
    <property type="component" value="Unassembled WGS sequence"/>
</dbReference>
<feature type="transmembrane region" description="Helical" evidence="1">
    <location>
        <begin position="312"/>
        <end position="330"/>
    </location>
</feature>
<dbReference type="AlphaFoldDB" id="A0A2T0ULM6"/>
<dbReference type="PANTHER" id="PTHR36840:SF1">
    <property type="entry name" value="BLL5714 PROTEIN"/>
    <property type="match status" value="1"/>
</dbReference>
<feature type="transmembrane region" description="Helical" evidence="1">
    <location>
        <begin position="239"/>
        <end position="259"/>
    </location>
</feature>
<proteinExistence type="predicted"/>
<organism evidence="2 3">
    <name type="scientific">Knoellia remsis</name>
    <dbReference type="NCBI Taxonomy" id="407159"/>
    <lineage>
        <taxon>Bacteria</taxon>
        <taxon>Bacillati</taxon>
        <taxon>Actinomycetota</taxon>
        <taxon>Actinomycetes</taxon>
        <taxon>Micrococcales</taxon>
        <taxon>Intrasporangiaceae</taxon>
        <taxon>Knoellia</taxon>
    </lineage>
</organism>
<comment type="caution">
    <text evidence="2">The sequence shown here is derived from an EMBL/GenBank/DDBJ whole genome shotgun (WGS) entry which is preliminary data.</text>
</comment>
<keyword evidence="3" id="KW-1185">Reference proteome</keyword>
<keyword evidence="1" id="KW-1133">Transmembrane helix</keyword>
<keyword evidence="1" id="KW-0472">Membrane</keyword>
<name>A0A2T0ULM6_9MICO</name>
<accession>A0A2T0ULM6</accession>